<dbReference type="EMBL" id="SRLO01001903">
    <property type="protein sequence ID" value="TNN34723.1"/>
    <property type="molecule type" value="Genomic_DNA"/>
</dbReference>
<organism evidence="2 3">
    <name type="scientific">Liparis tanakae</name>
    <name type="common">Tanaka's snailfish</name>
    <dbReference type="NCBI Taxonomy" id="230148"/>
    <lineage>
        <taxon>Eukaryota</taxon>
        <taxon>Metazoa</taxon>
        <taxon>Chordata</taxon>
        <taxon>Craniata</taxon>
        <taxon>Vertebrata</taxon>
        <taxon>Euteleostomi</taxon>
        <taxon>Actinopterygii</taxon>
        <taxon>Neopterygii</taxon>
        <taxon>Teleostei</taxon>
        <taxon>Neoteleostei</taxon>
        <taxon>Acanthomorphata</taxon>
        <taxon>Eupercaria</taxon>
        <taxon>Perciformes</taxon>
        <taxon>Cottioidei</taxon>
        <taxon>Cottales</taxon>
        <taxon>Liparidae</taxon>
        <taxon>Liparis</taxon>
    </lineage>
</organism>
<name>A0A4Z2F191_9TELE</name>
<feature type="region of interest" description="Disordered" evidence="1">
    <location>
        <begin position="88"/>
        <end position="120"/>
    </location>
</feature>
<evidence type="ECO:0000313" key="3">
    <source>
        <dbReference type="Proteomes" id="UP000314294"/>
    </source>
</evidence>
<keyword evidence="3" id="KW-1185">Reference proteome</keyword>
<comment type="caution">
    <text evidence="2">The sequence shown here is derived from an EMBL/GenBank/DDBJ whole genome shotgun (WGS) entry which is preliminary data.</text>
</comment>
<feature type="compositionally biased region" description="Basic and acidic residues" evidence="1">
    <location>
        <begin position="1"/>
        <end position="13"/>
    </location>
</feature>
<dbReference type="OrthoDB" id="8951478at2759"/>
<gene>
    <name evidence="2" type="ORF">EYF80_055111</name>
</gene>
<feature type="compositionally biased region" description="Polar residues" evidence="1">
    <location>
        <begin position="16"/>
        <end position="32"/>
    </location>
</feature>
<accession>A0A4Z2F191</accession>
<feature type="compositionally biased region" description="Basic and acidic residues" evidence="1">
    <location>
        <begin position="109"/>
        <end position="120"/>
    </location>
</feature>
<evidence type="ECO:0000256" key="1">
    <source>
        <dbReference type="SAM" id="MobiDB-lite"/>
    </source>
</evidence>
<protein>
    <submittedName>
        <fullName evidence="2">Uncharacterized protein</fullName>
    </submittedName>
</protein>
<feature type="region of interest" description="Disordered" evidence="1">
    <location>
        <begin position="1"/>
        <end position="34"/>
    </location>
</feature>
<proteinExistence type="predicted"/>
<dbReference type="Proteomes" id="UP000314294">
    <property type="component" value="Unassembled WGS sequence"/>
</dbReference>
<dbReference type="AlphaFoldDB" id="A0A4Z2F191"/>
<evidence type="ECO:0000313" key="2">
    <source>
        <dbReference type="EMBL" id="TNN34723.1"/>
    </source>
</evidence>
<sequence>MKGGEEKNKEKEGVSTILSQAKSQMEESQVQRRGSKAYQIFPEANLNEEADSCSFPEDFLYKRERLPSIVVEPTESESRERCRCLMSNNVEEDSTADQTDGSVDGEQQEDMRMEEGDALEQRDLPCDETRWAAAGLRDNTTVNVTAAAPDRRRPQQQHLFADPVFHPYWFKTFWVPYSQHYLCFTCNLHYYIIIIINM</sequence>
<reference evidence="2 3" key="1">
    <citation type="submission" date="2019-03" db="EMBL/GenBank/DDBJ databases">
        <title>First draft genome of Liparis tanakae, snailfish: a comprehensive survey of snailfish specific genes.</title>
        <authorList>
            <person name="Kim W."/>
            <person name="Song I."/>
            <person name="Jeong J.-H."/>
            <person name="Kim D."/>
            <person name="Kim S."/>
            <person name="Ryu S."/>
            <person name="Song J.Y."/>
            <person name="Lee S.K."/>
        </authorList>
    </citation>
    <scope>NUCLEOTIDE SEQUENCE [LARGE SCALE GENOMIC DNA]</scope>
    <source>
        <tissue evidence="2">Muscle</tissue>
    </source>
</reference>